<sequence length="60" mass="6267">MNLTGFIKCVLLVIFVFLGFLTNGNHCQLSTIGLTTGLEQRVHNAGKPSSGGTGAYSPGK</sequence>
<dbReference type="AlphaFoldDB" id="I3VPE7"/>
<name>I3VPE7_CTEFE</name>
<organism evidence="2">
    <name type="scientific">Ctenocephalides felis</name>
    <name type="common">Cat flea</name>
    <dbReference type="NCBI Taxonomy" id="7515"/>
    <lineage>
        <taxon>Eukaryota</taxon>
        <taxon>Metazoa</taxon>
        <taxon>Ecdysozoa</taxon>
        <taxon>Arthropoda</taxon>
        <taxon>Hexapoda</taxon>
        <taxon>Insecta</taxon>
        <taxon>Pterygota</taxon>
        <taxon>Neoptera</taxon>
        <taxon>Endopterygota</taxon>
        <taxon>Siphonaptera</taxon>
        <taxon>Pulicidae</taxon>
        <taxon>Archaeopsyllinae</taxon>
        <taxon>Ctenocephalides</taxon>
    </lineage>
</organism>
<proteinExistence type="evidence at transcript level"/>
<accession>I3VPE7</accession>
<reference evidence="2" key="1">
    <citation type="journal article" date="2012" name="PLoS ONE">
        <title>An Insight into the Sialotranscriptome of the Cat Flea, Ctenocephalides felis.</title>
        <authorList>
            <person name="Ribeiro J.M.C."/>
            <person name="Assumpcao T.C.F."/>
            <person name="Ma D."/>
            <person name="Alvarenga P.H."/>
            <person name="Pham V.M."/>
            <person name="Andersen J.F."/>
            <person name="Francischetti I.M.B."/>
            <person name="Macaluso K.R."/>
        </authorList>
    </citation>
    <scope>NUCLEOTIDE SEQUENCE</scope>
    <source>
        <tissue evidence="2">Salivary gland</tissue>
    </source>
</reference>
<evidence type="ECO:0000256" key="1">
    <source>
        <dbReference type="SAM" id="SignalP"/>
    </source>
</evidence>
<dbReference type="EMBL" id="JW050229">
    <property type="protein sequence ID" value="AFK82386.1"/>
    <property type="molecule type" value="mRNA"/>
</dbReference>
<feature type="chain" id="PRO_5003681219" evidence="1">
    <location>
        <begin position="25"/>
        <end position="60"/>
    </location>
</feature>
<protein>
    <submittedName>
        <fullName evidence="2">Hypothetical secreted protein</fullName>
    </submittedName>
</protein>
<evidence type="ECO:0000313" key="2">
    <source>
        <dbReference type="EMBL" id="AFK82386.1"/>
    </source>
</evidence>
<keyword evidence="1" id="KW-0732">Signal</keyword>
<feature type="signal peptide" evidence="1">
    <location>
        <begin position="1"/>
        <end position="24"/>
    </location>
</feature>